<feature type="non-terminal residue" evidence="4">
    <location>
        <position position="98"/>
    </location>
</feature>
<dbReference type="SUPFAM" id="SSF56436">
    <property type="entry name" value="C-type lectin-like"/>
    <property type="match status" value="1"/>
</dbReference>
<dbReference type="InterPro" id="IPR001304">
    <property type="entry name" value="C-type_lectin-like"/>
</dbReference>
<evidence type="ECO:0000256" key="1">
    <source>
        <dbReference type="ARBA" id="ARBA00022989"/>
    </source>
</evidence>
<dbReference type="InterPro" id="IPR016187">
    <property type="entry name" value="CTDL_fold"/>
</dbReference>
<dbReference type="GO" id="GO:0042269">
    <property type="term" value="P:regulation of natural killer cell mediated cytotoxicity"/>
    <property type="evidence" value="ECO:0007669"/>
    <property type="project" value="TreeGrafter"/>
</dbReference>
<feature type="non-terminal residue" evidence="4">
    <location>
        <position position="1"/>
    </location>
</feature>
<keyword evidence="2" id="KW-1015">Disulfide bond</keyword>
<keyword evidence="1" id="KW-1133">Transmembrane helix</keyword>
<dbReference type="GO" id="GO:0009986">
    <property type="term" value="C:cell surface"/>
    <property type="evidence" value="ECO:0007669"/>
    <property type="project" value="TreeGrafter"/>
</dbReference>
<comment type="caution">
    <text evidence="4">The sequence shown here is derived from an EMBL/GenBank/DDBJ whole genome shotgun (WGS) entry which is preliminary data.</text>
</comment>
<name>A0A7K9XDW7_9GRUI</name>
<dbReference type="AlphaFoldDB" id="A0A7K9XDW7"/>
<reference evidence="4 5" key="1">
    <citation type="submission" date="2019-09" db="EMBL/GenBank/DDBJ databases">
        <title>Bird 10,000 Genomes (B10K) Project - Family phase.</title>
        <authorList>
            <person name="Zhang G."/>
        </authorList>
    </citation>
    <scope>NUCLEOTIDE SEQUENCE [LARGE SCALE GENOMIC DNA]</scope>
    <source>
        <strain evidence="4">B10K-DU-001-60</strain>
        <tissue evidence="4">Muscle</tissue>
    </source>
</reference>
<evidence type="ECO:0000256" key="2">
    <source>
        <dbReference type="ARBA" id="ARBA00023157"/>
    </source>
</evidence>
<dbReference type="EMBL" id="VWZZ01003510">
    <property type="protein sequence ID" value="NXI94886.1"/>
    <property type="molecule type" value="Genomic_DNA"/>
</dbReference>
<dbReference type="PANTHER" id="PTHR46784">
    <property type="entry name" value="KILLER CELL LECTIN-LIKE RECEPTOR SUBFAMILY B MEMBER 1"/>
    <property type="match status" value="1"/>
</dbReference>
<dbReference type="PROSITE" id="PS50041">
    <property type="entry name" value="C_TYPE_LECTIN_2"/>
    <property type="match status" value="1"/>
</dbReference>
<dbReference type="PANTHER" id="PTHR46784:SF1">
    <property type="entry name" value="KILLER CELL LECTIN-LIKE RECEPTOR SUBFAMILY B MEMBER 1"/>
    <property type="match status" value="1"/>
</dbReference>
<keyword evidence="5" id="KW-1185">Reference proteome</keyword>
<evidence type="ECO:0000313" key="4">
    <source>
        <dbReference type="EMBL" id="NXI94886.1"/>
    </source>
</evidence>
<dbReference type="GO" id="GO:0038023">
    <property type="term" value="F:signaling receptor activity"/>
    <property type="evidence" value="ECO:0007669"/>
    <property type="project" value="TreeGrafter"/>
</dbReference>
<organism evidence="4 5">
    <name type="scientific">Psophia crepitans</name>
    <name type="common">common trumpeter</name>
    <dbReference type="NCBI Taxonomy" id="54359"/>
    <lineage>
        <taxon>Eukaryota</taxon>
        <taxon>Metazoa</taxon>
        <taxon>Chordata</taxon>
        <taxon>Craniata</taxon>
        <taxon>Vertebrata</taxon>
        <taxon>Euteleostomi</taxon>
        <taxon>Archelosauria</taxon>
        <taxon>Archosauria</taxon>
        <taxon>Dinosauria</taxon>
        <taxon>Saurischia</taxon>
        <taxon>Theropoda</taxon>
        <taxon>Coelurosauria</taxon>
        <taxon>Aves</taxon>
        <taxon>Neognathae</taxon>
        <taxon>Neoaves</taxon>
        <taxon>Gruiformes</taxon>
        <taxon>Psophiidae</taxon>
        <taxon>Psophia</taxon>
    </lineage>
</organism>
<feature type="domain" description="C-type lectin" evidence="3">
    <location>
        <begin position="1"/>
        <end position="92"/>
    </location>
</feature>
<protein>
    <submittedName>
        <fullName evidence="4">KRBBB protein</fullName>
    </submittedName>
</protein>
<keyword evidence="1" id="KW-0812">Transmembrane</keyword>
<gene>
    <name evidence="4" type="primary">Klrb1b_1</name>
    <name evidence="4" type="ORF">PSOCRE_R15120</name>
</gene>
<keyword evidence="1" id="KW-0472">Membrane</keyword>
<dbReference type="Gene3D" id="3.10.100.10">
    <property type="entry name" value="Mannose-Binding Protein A, subunit A"/>
    <property type="match status" value="1"/>
</dbReference>
<sequence length="98" mass="11031">EDCVDRGAELVMPEDQDELGFLNEILQKPNRQFWTGLSVSPTGKGWTWLNGSRLDQSRFPLSPGDEGRRCGVLKGGRITSQNCSSEFQWICQKEATQL</sequence>
<dbReference type="Pfam" id="PF00059">
    <property type="entry name" value="Lectin_C"/>
    <property type="match status" value="1"/>
</dbReference>
<dbReference type="InterPro" id="IPR016186">
    <property type="entry name" value="C-type_lectin-like/link_sf"/>
</dbReference>
<dbReference type="Proteomes" id="UP000587472">
    <property type="component" value="Unassembled WGS sequence"/>
</dbReference>
<proteinExistence type="predicted"/>
<accession>A0A7K9XDW7</accession>
<dbReference type="InterPro" id="IPR051527">
    <property type="entry name" value="KLR_subfamily_B"/>
</dbReference>
<evidence type="ECO:0000259" key="3">
    <source>
        <dbReference type="PROSITE" id="PS50041"/>
    </source>
</evidence>
<dbReference type="GO" id="GO:0005886">
    <property type="term" value="C:plasma membrane"/>
    <property type="evidence" value="ECO:0007669"/>
    <property type="project" value="TreeGrafter"/>
</dbReference>
<evidence type="ECO:0000313" key="5">
    <source>
        <dbReference type="Proteomes" id="UP000587472"/>
    </source>
</evidence>